<feature type="non-terminal residue" evidence="1">
    <location>
        <position position="1"/>
    </location>
</feature>
<dbReference type="SUPFAM" id="SSF51556">
    <property type="entry name" value="Metallo-dependent hydrolases"/>
    <property type="match status" value="1"/>
</dbReference>
<sequence>RYGLIGDNLDLKKNIDMEIDNKGRIIDISFSNPGKFIDLSEKELNYLMIPGFINSHVHIGDSFAKELGFNKDLVEVIAPPNGIKHKLLKQTPKEIKIKGIKKAVLEMRFSLY</sequence>
<gene>
    <name evidence="1" type="ORF">S01H4_19410</name>
</gene>
<evidence type="ECO:0000313" key="1">
    <source>
        <dbReference type="EMBL" id="GAG56246.1"/>
    </source>
</evidence>
<dbReference type="EMBL" id="BART01008655">
    <property type="protein sequence ID" value="GAG56246.1"/>
    <property type="molecule type" value="Genomic_DNA"/>
</dbReference>
<proteinExistence type="predicted"/>
<reference evidence="1" key="1">
    <citation type="journal article" date="2014" name="Front. Microbiol.">
        <title>High frequency of phylogenetically diverse reductive dehalogenase-homologous genes in deep subseafloor sedimentary metagenomes.</title>
        <authorList>
            <person name="Kawai M."/>
            <person name="Futagami T."/>
            <person name="Toyoda A."/>
            <person name="Takaki Y."/>
            <person name="Nishi S."/>
            <person name="Hori S."/>
            <person name="Arai W."/>
            <person name="Tsubouchi T."/>
            <person name="Morono Y."/>
            <person name="Uchiyama I."/>
            <person name="Ito T."/>
            <person name="Fujiyama A."/>
            <person name="Inagaki F."/>
            <person name="Takami H."/>
        </authorList>
    </citation>
    <scope>NUCLEOTIDE SEQUENCE</scope>
    <source>
        <strain evidence="1">Expedition CK06-06</strain>
    </source>
</reference>
<dbReference type="InterPro" id="IPR032466">
    <property type="entry name" value="Metal_Hydrolase"/>
</dbReference>
<protein>
    <recommendedName>
        <fullName evidence="2">Amidohydrolase-related domain-containing protein</fullName>
    </recommendedName>
</protein>
<name>X1A7R9_9ZZZZ</name>
<organism evidence="1">
    <name type="scientific">marine sediment metagenome</name>
    <dbReference type="NCBI Taxonomy" id="412755"/>
    <lineage>
        <taxon>unclassified sequences</taxon>
        <taxon>metagenomes</taxon>
        <taxon>ecological metagenomes</taxon>
    </lineage>
</organism>
<comment type="caution">
    <text evidence="1">The sequence shown here is derived from an EMBL/GenBank/DDBJ whole genome shotgun (WGS) entry which is preliminary data.</text>
</comment>
<dbReference type="AlphaFoldDB" id="X1A7R9"/>
<accession>X1A7R9</accession>
<evidence type="ECO:0008006" key="2">
    <source>
        <dbReference type="Google" id="ProtNLM"/>
    </source>
</evidence>